<dbReference type="KEGG" id="caul:KCG34_06600"/>
<dbReference type="RefSeq" id="WP_211939598.1">
    <property type="nucleotide sequence ID" value="NZ_CP073078.1"/>
</dbReference>
<organism evidence="2 3">
    <name type="scientific">Phenylobacterium montanum</name>
    <dbReference type="NCBI Taxonomy" id="2823693"/>
    <lineage>
        <taxon>Bacteria</taxon>
        <taxon>Pseudomonadati</taxon>
        <taxon>Pseudomonadota</taxon>
        <taxon>Alphaproteobacteria</taxon>
        <taxon>Caulobacterales</taxon>
        <taxon>Caulobacteraceae</taxon>
        <taxon>Phenylobacterium</taxon>
    </lineage>
</organism>
<sequence length="115" mass="13415">MQVDLRGAETPMVATLCFAEQSSMSMPNIRRDVSLMLDQANRQIADAEIKLSRGGDREKAHAIGELVFLKRQKETLEQRLKEIEDHPEANETMFQWIKEEWFNLTLRLEQWIANV</sequence>
<evidence type="ECO:0000313" key="3">
    <source>
        <dbReference type="Proteomes" id="UP000676409"/>
    </source>
</evidence>
<accession>A0A975G3W7</accession>
<keyword evidence="1" id="KW-0175">Coiled coil</keyword>
<protein>
    <submittedName>
        <fullName evidence="2">Uncharacterized protein</fullName>
    </submittedName>
</protein>
<evidence type="ECO:0000256" key="1">
    <source>
        <dbReference type="SAM" id="Coils"/>
    </source>
</evidence>
<evidence type="ECO:0000313" key="2">
    <source>
        <dbReference type="EMBL" id="QUD89546.1"/>
    </source>
</evidence>
<keyword evidence="3" id="KW-1185">Reference proteome</keyword>
<dbReference type="AlphaFoldDB" id="A0A975G3W7"/>
<name>A0A975G3W7_9CAUL</name>
<reference evidence="2" key="1">
    <citation type="submission" date="2021-04" db="EMBL/GenBank/DDBJ databases">
        <title>The complete genome sequence of Caulobacter sp. S6.</title>
        <authorList>
            <person name="Tang Y."/>
            <person name="Ouyang W."/>
            <person name="Liu Q."/>
            <person name="Huang B."/>
            <person name="Guo Z."/>
            <person name="Lei P."/>
        </authorList>
    </citation>
    <scope>NUCLEOTIDE SEQUENCE</scope>
    <source>
        <strain evidence="2">S6</strain>
    </source>
</reference>
<dbReference type="EMBL" id="CP073078">
    <property type="protein sequence ID" value="QUD89546.1"/>
    <property type="molecule type" value="Genomic_DNA"/>
</dbReference>
<feature type="coiled-coil region" evidence="1">
    <location>
        <begin position="30"/>
        <end position="86"/>
    </location>
</feature>
<proteinExistence type="predicted"/>
<dbReference type="Proteomes" id="UP000676409">
    <property type="component" value="Chromosome"/>
</dbReference>
<gene>
    <name evidence="2" type="ORF">KCG34_06600</name>
</gene>